<name>A0ABQ1ELY6_SPHSA</name>
<proteinExistence type="predicted"/>
<evidence type="ECO:0000313" key="3">
    <source>
        <dbReference type="Proteomes" id="UP000628109"/>
    </source>
</evidence>
<dbReference type="EMBL" id="BMDU01000001">
    <property type="protein sequence ID" value="GFZ77874.1"/>
    <property type="molecule type" value="Genomic_DNA"/>
</dbReference>
<dbReference type="RefSeq" id="WP_165363311.1">
    <property type="nucleotide sequence ID" value="NZ_BMDU01000001.1"/>
</dbReference>
<dbReference type="Pfam" id="PF08281">
    <property type="entry name" value="Sigma70_r4_2"/>
    <property type="match status" value="1"/>
</dbReference>
<dbReference type="Gene3D" id="1.10.10.10">
    <property type="entry name" value="Winged helix-like DNA-binding domain superfamily/Winged helix DNA-binding domain"/>
    <property type="match status" value="1"/>
</dbReference>
<reference evidence="3" key="1">
    <citation type="journal article" date="2019" name="Int. J. Syst. Evol. Microbiol.">
        <title>The Global Catalogue of Microorganisms (GCM) 10K type strain sequencing project: providing services to taxonomists for standard genome sequencing and annotation.</title>
        <authorList>
            <consortium name="The Broad Institute Genomics Platform"/>
            <consortium name="The Broad Institute Genome Sequencing Center for Infectious Disease"/>
            <person name="Wu L."/>
            <person name="Ma J."/>
        </authorList>
    </citation>
    <scope>NUCLEOTIDE SEQUENCE [LARGE SCALE GENOMIC DNA]</scope>
    <source>
        <strain evidence="3">CCM 7327</strain>
    </source>
</reference>
<dbReference type="Proteomes" id="UP000628109">
    <property type="component" value="Unassembled WGS sequence"/>
</dbReference>
<evidence type="ECO:0000313" key="2">
    <source>
        <dbReference type="EMBL" id="GFZ77874.1"/>
    </source>
</evidence>
<organism evidence="2 3">
    <name type="scientific">Sphingobium fuliginis (strain ATCC 27551)</name>
    <dbReference type="NCBI Taxonomy" id="336203"/>
    <lineage>
        <taxon>Bacteria</taxon>
        <taxon>Pseudomonadati</taxon>
        <taxon>Pseudomonadota</taxon>
        <taxon>Alphaproteobacteria</taxon>
        <taxon>Sphingomonadales</taxon>
        <taxon>Sphingomonadaceae</taxon>
        <taxon>Sphingobium</taxon>
    </lineage>
</organism>
<gene>
    <name evidence="2" type="ORF">GCM10019071_02930</name>
</gene>
<dbReference type="InterPro" id="IPR036388">
    <property type="entry name" value="WH-like_DNA-bd_sf"/>
</dbReference>
<sequence>MTHDPHSAERQRYRAALAGLPAIPRIVFLLHSLDCLNYEQIAFRIGEDVGAVERHFATALKHLVREIDGPFP</sequence>
<dbReference type="InterPro" id="IPR013324">
    <property type="entry name" value="RNA_pol_sigma_r3/r4-like"/>
</dbReference>
<evidence type="ECO:0000259" key="1">
    <source>
        <dbReference type="Pfam" id="PF08281"/>
    </source>
</evidence>
<protein>
    <recommendedName>
        <fullName evidence="1">RNA polymerase sigma factor 70 region 4 type 2 domain-containing protein</fullName>
    </recommendedName>
</protein>
<feature type="domain" description="RNA polymerase sigma factor 70 region 4 type 2" evidence="1">
    <location>
        <begin position="11"/>
        <end position="63"/>
    </location>
</feature>
<accession>A0ABQ1ELY6</accession>
<dbReference type="SUPFAM" id="SSF88659">
    <property type="entry name" value="Sigma3 and sigma4 domains of RNA polymerase sigma factors"/>
    <property type="match status" value="1"/>
</dbReference>
<comment type="caution">
    <text evidence="2">The sequence shown here is derived from an EMBL/GenBank/DDBJ whole genome shotgun (WGS) entry which is preliminary data.</text>
</comment>
<keyword evidence="3" id="KW-1185">Reference proteome</keyword>
<dbReference type="InterPro" id="IPR013249">
    <property type="entry name" value="RNA_pol_sigma70_r4_t2"/>
</dbReference>